<dbReference type="RefSeq" id="WP_344313025.1">
    <property type="nucleotide sequence ID" value="NZ_BAAANY010000020.1"/>
</dbReference>
<keyword evidence="5" id="KW-1185">Reference proteome</keyword>
<dbReference type="InterPro" id="IPR012341">
    <property type="entry name" value="6hp_glycosidase-like_sf"/>
</dbReference>
<dbReference type="PANTHER" id="PTHR36845:SF1">
    <property type="entry name" value="HYDROLASE, PUTATIVE (AFU_ORTHOLOGUE AFUA_7G05090)-RELATED"/>
    <property type="match status" value="1"/>
</dbReference>
<evidence type="ECO:0000256" key="1">
    <source>
        <dbReference type="ARBA" id="ARBA00022801"/>
    </source>
</evidence>
<protein>
    <submittedName>
        <fullName evidence="4">Glycoside hydrolase family 88 protein</fullName>
    </submittedName>
</protein>
<comment type="similarity">
    <text evidence="2">Belongs to the glycosyl hydrolase 88 family.</text>
</comment>
<dbReference type="Pfam" id="PF07470">
    <property type="entry name" value="Glyco_hydro_88"/>
    <property type="match status" value="1"/>
</dbReference>
<dbReference type="Proteomes" id="UP001500618">
    <property type="component" value="Unassembled WGS sequence"/>
</dbReference>
<accession>A0ABN2HYW3</accession>
<dbReference type="EMBL" id="BAAANY010000020">
    <property type="protein sequence ID" value="GAA1695749.1"/>
    <property type="molecule type" value="Genomic_DNA"/>
</dbReference>
<evidence type="ECO:0000256" key="2">
    <source>
        <dbReference type="ARBA" id="ARBA00038358"/>
    </source>
</evidence>
<dbReference type="PROSITE" id="PS51318">
    <property type="entry name" value="TAT"/>
    <property type="match status" value="1"/>
</dbReference>
<feature type="chain" id="PRO_5045115560" evidence="3">
    <location>
        <begin position="31"/>
        <end position="400"/>
    </location>
</feature>
<feature type="signal peptide" evidence="3">
    <location>
        <begin position="1"/>
        <end position="30"/>
    </location>
</feature>
<sequence length="400" mass="43227">MTDVSRRALLAGATGTAGALALPAFPVAAAAEPRVLTDAASYAVSKLRTVAPTVTAFPTGTKFEKWAFSQDGDWVGGFWAGALWLAWIYSGEENFQSLAIASATKLAPRQNDTSTHDLGFLFSPSWVTGWRLTGDDKWRAGALQAASSLIQRYNPAGRFIRAWGALGTSGNAGRAIMDTLMNLDLLSFASQQTGDPKYLDIAIAHARTTQHNFVRPDGSTPHVFDFDPVTGAPIGPNTVQGYSPTSCWSRGQAWGIYGFTTMYRRTGYPEFLATARKLADFALSVLTPDHVPVWDYRAPQAPHDIKDASAGAVMACGLLDLARVSRRPIYQTRALDILTALCRTCLTTTSTRADAIVARCTRNRPSEDGVEISVPYGDYYLLEALLRVLRPTQLAAAIGL</sequence>
<evidence type="ECO:0000256" key="3">
    <source>
        <dbReference type="SAM" id="SignalP"/>
    </source>
</evidence>
<dbReference type="InterPro" id="IPR006311">
    <property type="entry name" value="TAT_signal"/>
</dbReference>
<dbReference type="SUPFAM" id="SSF48208">
    <property type="entry name" value="Six-hairpin glycosidases"/>
    <property type="match status" value="1"/>
</dbReference>
<evidence type="ECO:0000313" key="4">
    <source>
        <dbReference type="EMBL" id="GAA1695749.1"/>
    </source>
</evidence>
<keyword evidence="1 4" id="KW-0378">Hydrolase</keyword>
<dbReference type="Gene3D" id="1.50.10.10">
    <property type="match status" value="1"/>
</dbReference>
<keyword evidence="3" id="KW-0732">Signal</keyword>
<dbReference type="InterPro" id="IPR008928">
    <property type="entry name" value="6-hairpin_glycosidase_sf"/>
</dbReference>
<dbReference type="GO" id="GO:0016787">
    <property type="term" value="F:hydrolase activity"/>
    <property type="evidence" value="ECO:0007669"/>
    <property type="project" value="UniProtKB-KW"/>
</dbReference>
<organism evidence="4 5">
    <name type="scientific">Fodinicola feengrottensis</name>
    <dbReference type="NCBI Taxonomy" id="435914"/>
    <lineage>
        <taxon>Bacteria</taxon>
        <taxon>Bacillati</taxon>
        <taxon>Actinomycetota</taxon>
        <taxon>Actinomycetes</taxon>
        <taxon>Mycobacteriales</taxon>
        <taxon>Fodinicola</taxon>
    </lineage>
</organism>
<dbReference type="InterPro" id="IPR010905">
    <property type="entry name" value="Glyco_hydro_88"/>
</dbReference>
<dbReference type="InterPro" id="IPR052369">
    <property type="entry name" value="UG_Glycosaminoglycan_Hydrolase"/>
</dbReference>
<gene>
    <name evidence="4" type="ORF">GCM10009765_51200</name>
</gene>
<reference evidence="4 5" key="1">
    <citation type="journal article" date="2019" name="Int. J. Syst. Evol. Microbiol.">
        <title>The Global Catalogue of Microorganisms (GCM) 10K type strain sequencing project: providing services to taxonomists for standard genome sequencing and annotation.</title>
        <authorList>
            <consortium name="The Broad Institute Genomics Platform"/>
            <consortium name="The Broad Institute Genome Sequencing Center for Infectious Disease"/>
            <person name="Wu L."/>
            <person name="Ma J."/>
        </authorList>
    </citation>
    <scope>NUCLEOTIDE SEQUENCE [LARGE SCALE GENOMIC DNA]</scope>
    <source>
        <strain evidence="4 5">JCM 14718</strain>
    </source>
</reference>
<name>A0ABN2HYW3_9ACTN</name>
<evidence type="ECO:0000313" key="5">
    <source>
        <dbReference type="Proteomes" id="UP001500618"/>
    </source>
</evidence>
<proteinExistence type="inferred from homology"/>
<comment type="caution">
    <text evidence="4">The sequence shown here is derived from an EMBL/GenBank/DDBJ whole genome shotgun (WGS) entry which is preliminary data.</text>
</comment>
<dbReference type="PANTHER" id="PTHR36845">
    <property type="entry name" value="HYDROLASE, PUTATIVE (AFU_ORTHOLOGUE AFUA_7G05090)-RELATED"/>
    <property type="match status" value="1"/>
</dbReference>